<comment type="caution">
    <text evidence="1">The sequence shown here is derived from an EMBL/GenBank/DDBJ whole genome shotgun (WGS) entry which is preliminary data.</text>
</comment>
<proteinExistence type="predicted"/>
<dbReference type="RefSeq" id="WP_179836682.1">
    <property type="nucleotide sequence ID" value="NZ_BMRD01000009.1"/>
</dbReference>
<sequence length="462" mass="50117">MLNMVDRLVPGVTTVTPHARYYAVHALVAHEAVGRDLSGKDTQELLRRVEVALAVVSTHHDHEVRLPKAHGQDALAGVSPVVLAEAAQPGKGGYSSSPWGFWRPYSASERALGILEPGGSSLTPGPRSDEAVLRASLGPLLELAAQEEIGDEAAAFSDPLCLCTAGEAPDGQWLSTILCGVGDGPTTPHDRDRRETISLLARVLATHQVESLTQDFTEAVAFGEFGVTDEVAASLSITSAWQGLLLRNYVVGAWRRLWAWLVNQIESFMPAEELGDRLAAELPNQTVGAFVDDLPSSIDGNGHTAPVEPALRRSDWPSPCTELAVLAIGARRTKELEGDSLRAFIGNERIRDRELSPLWMCRRLEEHRSQHLRDFARELVRILLARAQRIALAKSQRRDDGSLWVPSRVRSRDGHLFAVGTEGSGDVGLRIDQLGSVLVGAGVLTNATGHWKVTERGWALLA</sequence>
<dbReference type="Proteomes" id="UP000591272">
    <property type="component" value="Unassembled WGS sequence"/>
</dbReference>
<evidence type="ECO:0000313" key="2">
    <source>
        <dbReference type="Proteomes" id="UP000591272"/>
    </source>
</evidence>
<reference evidence="1 2" key="1">
    <citation type="submission" date="2020-07" db="EMBL/GenBank/DDBJ databases">
        <title>Sequencing the genomes of 1000 actinobacteria strains.</title>
        <authorList>
            <person name="Klenk H.-P."/>
        </authorList>
    </citation>
    <scope>NUCLEOTIDE SEQUENCE [LARGE SCALE GENOMIC DNA]</scope>
    <source>
        <strain evidence="1 2">DSM 43461</strain>
    </source>
</reference>
<keyword evidence="2" id="KW-1185">Reference proteome</keyword>
<protein>
    <submittedName>
        <fullName evidence="1">Uncharacterized protein</fullName>
    </submittedName>
</protein>
<dbReference type="AlphaFoldDB" id="A0A7Y9GIP8"/>
<organism evidence="1 2">
    <name type="scientific">Actinomadura citrea</name>
    <dbReference type="NCBI Taxonomy" id="46158"/>
    <lineage>
        <taxon>Bacteria</taxon>
        <taxon>Bacillati</taxon>
        <taxon>Actinomycetota</taxon>
        <taxon>Actinomycetes</taxon>
        <taxon>Streptosporangiales</taxon>
        <taxon>Thermomonosporaceae</taxon>
        <taxon>Actinomadura</taxon>
    </lineage>
</organism>
<evidence type="ECO:0000313" key="1">
    <source>
        <dbReference type="EMBL" id="NYE16085.1"/>
    </source>
</evidence>
<name>A0A7Y9GIP8_9ACTN</name>
<accession>A0A7Y9GIP8</accession>
<dbReference type="EMBL" id="JACCBT010000001">
    <property type="protein sequence ID" value="NYE16085.1"/>
    <property type="molecule type" value="Genomic_DNA"/>
</dbReference>
<gene>
    <name evidence="1" type="ORF">BJ999_006381</name>
</gene>